<sequence>MPRRNNRPLLSIVTSTPRVAAGLGAILICAFPILGPACADDSEQSLATRPSLLDEPGSPKDLLRQYGILTDVWVTQVYQGLVTGEDKKTWRYGGKTDGFLKVDGEKLGLWHGLAFSAQYEHYFGQNVNGYVDAALYVNTLQGFVRQGGYHSALSMNVSQTIDDKFTISVGKFNMITAPMNTPIVGGGGWETFMNIGLADPVTGVLPAYIVGGMATLKTDPVNLTFMLYDPRNAQSPRVVERPFEKGVAALLAGTVPTEIAGLNGYHTLRGIYSNKRSLDFADLPQFALPPQAQDIDTKKGYLYISYALQQYLVQSASDPSKGWGLFTHIGFTNGNPNPVRWSLLAGIGGNALLPGRENDRWGIGYFHYGVSESLLGGLAALDVNVRGESGIEAFYNYAVTPWLRLSADMQIIEPVNRDNRRSTFMGFRLQTKL</sequence>
<dbReference type="PANTHER" id="PTHR37944:SF1">
    <property type="entry name" value="PORIN B"/>
    <property type="match status" value="1"/>
</dbReference>
<dbReference type="EMBL" id="OY288114">
    <property type="protein sequence ID" value="CAJ0872933.1"/>
    <property type="molecule type" value="Genomic_DNA"/>
</dbReference>
<proteinExistence type="predicted"/>
<protein>
    <recommendedName>
        <fullName evidence="2">Porin</fullName>
    </recommendedName>
</protein>
<dbReference type="GO" id="GO:0016020">
    <property type="term" value="C:membrane"/>
    <property type="evidence" value="ECO:0007669"/>
    <property type="project" value="InterPro"/>
</dbReference>
<organism evidence="1">
    <name type="scientific">freshwater sediment metagenome</name>
    <dbReference type="NCBI Taxonomy" id="556182"/>
    <lineage>
        <taxon>unclassified sequences</taxon>
        <taxon>metagenomes</taxon>
        <taxon>ecological metagenomes</taxon>
    </lineage>
</organism>
<evidence type="ECO:0000313" key="1">
    <source>
        <dbReference type="EMBL" id="CAJ0872933.1"/>
    </source>
</evidence>
<dbReference type="Pfam" id="PF04966">
    <property type="entry name" value="OprB"/>
    <property type="match status" value="1"/>
</dbReference>
<gene>
    <name evidence="1" type="ORF">AMST5_02463</name>
</gene>
<dbReference type="InterPro" id="IPR052932">
    <property type="entry name" value="OprB_Porin"/>
</dbReference>
<accession>A0AA48M3G3</accession>
<dbReference type="AlphaFoldDB" id="A0AA48M3G3"/>
<dbReference type="GO" id="GO:0015288">
    <property type="term" value="F:porin activity"/>
    <property type="evidence" value="ECO:0007669"/>
    <property type="project" value="InterPro"/>
</dbReference>
<name>A0AA48M3G3_9ZZZZ</name>
<dbReference type="GO" id="GO:0008643">
    <property type="term" value="P:carbohydrate transport"/>
    <property type="evidence" value="ECO:0007669"/>
    <property type="project" value="InterPro"/>
</dbReference>
<dbReference type="InterPro" id="IPR038673">
    <property type="entry name" value="OprB_sf"/>
</dbReference>
<reference evidence="1" key="1">
    <citation type="submission" date="2023-07" db="EMBL/GenBank/DDBJ databases">
        <authorList>
            <person name="Pelsma A.J. K."/>
        </authorList>
    </citation>
    <scope>NUCLEOTIDE SEQUENCE</scope>
</reference>
<dbReference type="PANTHER" id="PTHR37944">
    <property type="entry name" value="PORIN B"/>
    <property type="match status" value="1"/>
</dbReference>
<dbReference type="InterPro" id="IPR007049">
    <property type="entry name" value="Carb-sel_porin_OprB"/>
</dbReference>
<dbReference type="Gene3D" id="2.40.160.180">
    <property type="entry name" value="Carbohydrate-selective porin OprB"/>
    <property type="match status" value="1"/>
</dbReference>
<evidence type="ECO:0008006" key="2">
    <source>
        <dbReference type="Google" id="ProtNLM"/>
    </source>
</evidence>